<comment type="subcellular location">
    <subcellularLocation>
        <location evidence="1">Mitochondrion inner membrane</location>
        <topology evidence="1">Single-pass membrane protein</topology>
    </subcellularLocation>
</comment>
<feature type="domain" description="Peptidase S26" evidence="14">
    <location>
        <begin position="3"/>
        <end position="91"/>
    </location>
</feature>
<dbReference type="GO" id="GO:0042720">
    <property type="term" value="C:mitochondrial inner membrane peptidase complex"/>
    <property type="evidence" value="ECO:0007669"/>
    <property type="project" value="InterPro"/>
</dbReference>
<dbReference type="EMBL" id="UFQT01000316">
    <property type="protein sequence ID" value="SSX23138.1"/>
    <property type="molecule type" value="Genomic_DNA"/>
</dbReference>
<evidence type="ECO:0000256" key="2">
    <source>
        <dbReference type="ARBA" id="ARBA00007066"/>
    </source>
</evidence>
<dbReference type="GO" id="GO:0006465">
    <property type="term" value="P:signal peptide processing"/>
    <property type="evidence" value="ECO:0007669"/>
    <property type="project" value="InterPro"/>
</dbReference>
<evidence type="ECO:0000256" key="3">
    <source>
        <dbReference type="ARBA" id="ARBA00011805"/>
    </source>
</evidence>
<evidence type="ECO:0000256" key="4">
    <source>
        <dbReference type="ARBA" id="ARBA00013650"/>
    </source>
</evidence>
<reference evidence="15" key="1">
    <citation type="submission" date="2018-04" db="EMBL/GenBank/DDBJ databases">
        <authorList>
            <person name="Go L.Y."/>
            <person name="Mitchell J.A."/>
        </authorList>
    </citation>
    <scope>NUCLEOTIDE SEQUENCE</scope>
    <source>
        <tissue evidence="15">Whole organism</tissue>
    </source>
</reference>
<reference evidence="16" key="2">
    <citation type="submission" date="2018-07" db="EMBL/GenBank/DDBJ databases">
        <authorList>
            <person name="Quirk P.G."/>
            <person name="Krulwich T.A."/>
        </authorList>
    </citation>
    <scope>NUCLEOTIDE SEQUENCE</scope>
</reference>
<dbReference type="PRINTS" id="PR00727">
    <property type="entry name" value="LEADERPTASE"/>
</dbReference>
<dbReference type="FunFam" id="2.10.109.10:FF:000005">
    <property type="entry name" value="Mitochondrial inner membrane protease subunit"/>
    <property type="match status" value="1"/>
</dbReference>
<dbReference type="PANTHER" id="PTHR46041:SF2">
    <property type="entry name" value="MITOCHONDRIAL INNER MEMBRANE PROTEASE SUBUNIT 2"/>
    <property type="match status" value="1"/>
</dbReference>
<dbReference type="EMBL" id="UFQT01000289">
    <property type="protein sequence ID" value="SSX22844.1"/>
    <property type="molecule type" value="Genomic_DNA"/>
</dbReference>
<accession>A0A336KE86</accession>
<evidence type="ECO:0000256" key="6">
    <source>
        <dbReference type="ARBA" id="ARBA00022692"/>
    </source>
</evidence>
<dbReference type="InterPro" id="IPR000223">
    <property type="entry name" value="Pept_S26A_signal_pept_1"/>
</dbReference>
<evidence type="ECO:0000256" key="13">
    <source>
        <dbReference type="PIRSR" id="PIRSR600223-1"/>
    </source>
</evidence>
<dbReference type="VEuPathDB" id="VectorBase:CSON008374"/>
<dbReference type="InterPro" id="IPR037730">
    <property type="entry name" value="IMP2"/>
</dbReference>
<dbReference type="VEuPathDB" id="VectorBase:CSON007648"/>
<feature type="active site" evidence="13">
    <location>
        <position position="80"/>
    </location>
</feature>
<evidence type="ECO:0000256" key="7">
    <source>
        <dbReference type="ARBA" id="ARBA00022792"/>
    </source>
</evidence>
<dbReference type="PANTHER" id="PTHR46041">
    <property type="entry name" value="MITOCHONDRIAL INNER MEMBRANE PROTEASE SUBUNIT 2"/>
    <property type="match status" value="1"/>
</dbReference>
<comment type="subunit">
    <text evidence="3">Heterodimer of 2 subunits, IMMPL1 and IMMPL2.</text>
</comment>
<sequence length="174" mass="19225">MYRLFKSILIGIPVGITFVDCVGYVARVDGISMQPCLNPADATTTDYVFLSRFTVRNLDIKRGDVVSLISPKNPEQKLIKRVVGLQGDLITTLGYKTQYVTVPEGHAWIEGDHTGNSLDSNHFGPISLGLITAKATYILWPPHRFQKLDSNLPKARLQTLSIKPLNINANTSDS</sequence>
<keyword evidence="11" id="KW-0472">Membrane</keyword>
<protein>
    <recommendedName>
        <fullName evidence="4">Mitochondrial inner membrane protease subunit 2</fullName>
    </recommendedName>
    <alternativeName>
        <fullName evidence="12">IMP2-like protein</fullName>
    </alternativeName>
</protein>
<evidence type="ECO:0000313" key="15">
    <source>
        <dbReference type="EMBL" id="SSX02767.1"/>
    </source>
</evidence>
<dbReference type="InterPro" id="IPR036286">
    <property type="entry name" value="LexA/Signal_pep-like_sf"/>
</dbReference>
<evidence type="ECO:0000256" key="10">
    <source>
        <dbReference type="ARBA" id="ARBA00023128"/>
    </source>
</evidence>
<keyword evidence="7" id="KW-0999">Mitochondrion inner membrane</keyword>
<comment type="similarity">
    <text evidence="2">Belongs to the peptidase S26 family. IMP2 subfamily.</text>
</comment>
<evidence type="ECO:0000313" key="16">
    <source>
        <dbReference type="EMBL" id="SSX22844.1"/>
    </source>
</evidence>
<evidence type="ECO:0000256" key="5">
    <source>
        <dbReference type="ARBA" id="ARBA00022670"/>
    </source>
</evidence>
<dbReference type="Pfam" id="PF10502">
    <property type="entry name" value="Peptidase_S26"/>
    <property type="match status" value="2"/>
</dbReference>
<evidence type="ECO:0000256" key="9">
    <source>
        <dbReference type="ARBA" id="ARBA00022989"/>
    </source>
</evidence>
<evidence type="ECO:0000256" key="11">
    <source>
        <dbReference type="ARBA" id="ARBA00023136"/>
    </source>
</evidence>
<evidence type="ECO:0000256" key="1">
    <source>
        <dbReference type="ARBA" id="ARBA00004434"/>
    </source>
</evidence>
<dbReference type="SUPFAM" id="SSF51306">
    <property type="entry name" value="LexA/Signal peptidase"/>
    <property type="match status" value="1"/>
</dbReference>
<keyword evidence="8" id="KW-0378">Hydrolase</keyword>
<keyword evidence="6" id="KW-0812">Transmembrane</keyword>
<evidence type="ECO:0000256" key="8">
    <source>
        <dbReference type="ARBA" id="ARBA00022801"/>
    </source>
</evidence>
<keyword evidence="9" id="KW-1133">Transmembrane helix</keyword>
<name>A0A336KE86_CULSO</name>
<evidence type="ECO:0000259" key="14">
    <source>
        <dbReference type="Pfam" id="PF10502"/>
    </source>
</evidence>
<feature type="active site" evidence="13">
    <location>
        <position position="32"/>
    </location>
</feature>
<dbReference type="EMBL" id="UFQS01000316">
    <property type="protein sequence ID" value="SSX02767.1"/>
    <property type="molecule type" value="Genomic_DNA"/>
</dbReference>
<evidence type="ECO:0000256" key="12">
    <source>
        <dbReference type="ARBA" id="ARBA00032718"/>
    </source>
</evidence>
<gene>
    <name evidence="15" type="primary">CSON008374</name>
    <name evidence="16" type="synonym">CSON007648</name>
</gene>
<dbReference type="AlphaFoldDB" id="A0A336KE86"/>
<dbReference type="InterPro" id="IPR019533">
    <property type="entry name" value="Peptidase_S26"/>
</dbReference>
<dbReference type="OMA" id="WIPVIAW"/>
<dbReference type="Gene3D" id="2.10.109.10">
    <property type="entry name" value="Umud Fragment, subunit A"/>
    <property type="match status" value="1"/>
</dbReference>
<keyword evidence="5" id="KW-0645">Protease</keyword>
<dbReference type="GO" id="GO:0006627">
    <property type="term" value="P:protein processing involved in protein targeting to mitochondrion"/>
    <property type="evidence" value="ECO:0007669"/>
    <property type="project" value="InterPro"/>
</dbReference>
<feature type="domain" description="Peptidase S26" evidence="14">
    <location>
        <begin position="94"/>
        <end position="140"/>
    </location>
</feature>
<proteinExistence type="inferred from homology"/>
<dbReference type="CDD" id="cd06530">
    <property type="entry name" value="S26_SPase_I"/>
    <property type="match status" value="1"/>
</dbReference>
<dbReference type="GO" id="GO:0004252">
    <property type="term" value="F:serine-type endopeptidase activity"/>
    <property type="evidence" value="ECO:0007669"/>
    <property type="project" value="InterPro"/>
</dbReference>
<organism evidence="15">
    <name type="scientific">Culicoides sonorensis</name>
    <name type="common">Biting midge</name>
    <dbReference type="NCBI Taxonomy" id="179676"/>
    <lineage>
        <taxon>Eukaryota</taxon>
        <taxon>Metazoa</taxon>
        <taxon>Ecdysozoa</taxon>
        <taxon>Arthropoda</taxon>
        <taxon>Hexapoda</taxon>
        <taxon>Insecta</taxon>
        <taxon>Pterygota</taxon>
        <taxon>Neoptera</taxon>
        <taxon>Endopterygota</taxon>
        <taxon>Diptera</taxon>
        <taxon>Nematocera</taxon>
        <taxon>Chironomoidea</taxon>
        <taxon>Ceratopogonidae</taxon>
        <taxon>Ceratopogoninae</taxon>
        <taxon>Culicoides</taxon>
        <taxon>Monoculicoides</taxon>
    </lineage>
</organism>
<keyword evidence="10" id="KW-0496">Mitochondrion</keyword>